<dbReference type="InterPro" id="IPR036890">
    <property type="entry name" value="HATPase_C_sf"/>
</dbReference>
<name>A0ABS2NJH9_9BACI</name>
<dbReference type="Gene3D" id="3.30.565.10">
    <property type="entry name" value="Histidine kinase-like ATPase, C-terminal domain"/>
    <property type="match status" value="1"/>
</dbReference>
<dbReference type="InterPro" id="IPR005467">
    <property type="entry name" value="His_kinase_dom"/>
</dbReference>
<dbReference type="InterPro" id="IPR010559">
    <property type="entry name" value="Sig_transdc_His_kin_internal"/>
</dbReference>
<keyword evidence="8" id="KW-0547">Nucleotide-binding</keyword>
<feature type="transmembrane region" description="Helical" evidence="14">
    <location>
        <begin position="181"/>
        <end position="204"/>
    </location>
</feature>
<comment type="subcellular location">
    <subcellularLocation>
        <location evidence="2">Cell membrane</location>
        <topology evidence="2">Multi-pass membrane protein</topology>
    </subcellularLocation>
</comment>
<evidence type="ECO:0000256" key="12">
    <source>
        <dbReference type="ARBA" id="ARBA00023012"/>
    </source>
</evidence>
<evidence type="ECO:0000259" key="15">
    <source>
        <dbReference type="PROSITE" id="PS50109"/>
    </source>
</evidence>
<keyword evidence="6 16" id="KW-0808">Transferase</keyword>
<evidence type="ECO:0000256" key="6">
    <source>
        <dbReference type="ARBA" id="ARBA00022679"/>
    </source>
</evidence>
<keyword evidence="4" id="KW-1003">Cell membrane</keyword>
<dbReference type="Proteomes" id="UP001646157">
    <property type="component" value="Unassembled WGS sequence"/>
</dbReference>
<keyword evidence="17" id="KW-1185">Reference proteome</keyword>
<dbReference type="PANTHER" id="PTHR34220:SF7">
    <property type="entry name" value="SENSOR HISTIDINE KINASE YPDA"/>
    <property type="match status" value="1"/>
</dbReference>
<dbReference type="EC" id="2.7.13.3" evidence="3"/>
<evidence type="ECO:0000256" key="11">
    <source>
        <dbReference type="ARBA" id="ARBA00022989"/>
    </source>
</evidence>
<dbReference type="PRINTS" id="PR00344">
    <property type="entry name" value="BCTRLSENSOR"/>
</dbReference>
<dbReference type="Gene3D" id="3.30.450.40">
    <property type="match status" value="1"/>
</dbReference>
<dbReference type="GO" id="GO:0004673">
    <property type="term" value="F:protein histidine kinase activity"/>
    <property type="evidence" value="ECO:0007669"/>
    <property type="project" value="UniProtKB-EC"/>
</dbReference>
<keyword evidence="12" id="KW-0902">Two-component regulatory system</keyword>
<evidence type="ECO:0000256" key="8">
    <source>
        <dbReference type="ARBA" id="ARBA00022741"/>
    </source>
</evidence>
<sequence length="578" mass="63423">MLVAAMIERLGIIVTVAFVLTRIPFFRRLIDQEMKVKTSHSISLMILFGCFGIIGTYTGLIVNPIEATLTKWQWYLNEDEALANSRVIGIVAAGLLGGMRIGIGAGIIAGTHRFLLGGFTAVSCGISTILAGVIAGWISRYNKKSKLVSTSTGFAVGMLAETVQMLVILLVAKSYDQAHALVMEIGLPMILANGLGTGIFILIIRTVIQEEERMGAAQSQKALRIADRTVKYMRKGLSSESAQSTCEILMREVRVKGVSITDRTHILAHVGMASDHHFAHSLIQTEATKRVIETGALLVVGKESIQCDQAECPLGAAIIAPLKQGEKTVGTLKFYFQTEKEISSILLELVKGLSDILSHQLELAEIDHQKSLVKQAEIRALQAQISPHFLFNAMNTIVSLIRINPDKARKLLISLSNFIRQNLTGTTKAYSSLREELSHVEAYLTIEEARFHDRLTVQYEIDHEALSAQVPSITLQPLIENAIKHGLKTKEEDGFLTISIKEESSYVRVSIEDNGEGMEQEVVNQLANRPVQSITGTGIGLYNINERLKKMMGEESAILIQSEKGKGTIVTFTVPCEI</sequence>
<gene>
    <name evidence="16" type="ORF">JOC86_004582</name>
</gene>
<keyword evidence="9 16" id="KW-0418">Kinase</keyword>
<dbReference type="Pfam" id="PF06580">
    <property type="entry name" value="His_kinase"/>
    <property type="match status" value="1"/>
</dbReference>
<feature type="transmembrane region" description="Helical" evidence="14">
    <location>
        <begin position="12"/>
        <end position="30"/>
    </location>
</feature>
<evidence type="ECO:0000256" key="13">
    <source>
        <dbReference type="ARBA" id="ARBA00023136"/>
    </source>
</evidence>
<dbReference type="EMBL" id="JAFBDZ010000006">
    <property type="protein sequence ID" value="MBM7588007.1"/>
    <property type="molecule type" value="Genomic_DNA"/>
</dbReference>
<evidence type="ECO:0000256" key="2">
    <source>
        <dbReference type="ARBA" id="ARBA00004651"/>
    </source>
</evidence>
<keyword evidence="7 14" id="KW-0812">Transmembrane</keyword>
<keyword evidence="5" id="KW-0597">Phosphoprotein</keyword>
<evidence type="ECO:0000256" key="3">
    <source>
        <dbReference type="ARBA" id="ARBA00012438"/>
    </source>
</evidence>
<evidence type="ECO:0000256" key="1">
    <source>
        <dbReference type="ARBA" id="ARBA00000085"/>
    </source>
</evidence>
<organism evidence="16 17">
    <name type="scientific">Rossellomorea pakistanensis</name>
    <dbReference type="NCBI Taxonomy" id="992288"/>
    <lineage>
        <taxon>Bacteria</taxon>
        <taxon>Bacillati</taxon>
        <taxon>Bacillota</taxon>
        <taxon>Bacilli</taxon>
        <taxon>Bacillales</taxon>
        <taxon>Bacillaceae</taxon>
        <taxon>Rossellomorea</taxon>
    </lineage>
</organism>
<evidence type="ECO:0000256" key="7">
    <source>
        <dbReference type="ARBA" id="ARBA00022692"/>
    </source>
</evidence>
<dbReference type="InterPro" id="IPR003594">
    <property type="entry name" value="HATPase_dom"/>
</dbReference>
<protein>
    <recommendedName>
        <fullName evidence="3">histidine kinase</fullName>
        <ecNumber evidence="3">2.7.13.3</ecNumber>
    </recommendedName>
</protein>
<feature type="transmembrane region" description="Helical" evidence="14">
    <location>
        <begin position="114"/>
        <end position="138"/>
    </location>
</feature>
<evidence type="ECO:0000256" key="4">
    <source>
        <dbReference type="ARBA" id="ARBA00022475"/>
    </source>
</evidence>
<comment type="caution">
    <text evidence="16">The sequence shown here is derived from an EMBL/GenBank/DDBJ whole genome shotgun (WGS) entry which is preliminary data.</text>
</comment>
<dbReference type="InterPro" id="IPR004358">
    <property type="entry name" value="Sig_transdc_His_kin-like_C"/>
</dbReference>
<evidence type="ECO:0000256" key="9">
    <source>
        <dbReference type="ARBA" id="ARBA00022777"/>
    </source>
</evidence>
<feature type="domain" description="Histidine kinase" evidence="15">
    <location>
        <begin position="475"/>
        <end position="578"/>
    </location>
</feature>
<keyword evidence="10" id="KW-0067">ATP-binding</keyword>
<dbReference type="InterPro" id="IPR011620">
    <property type="entry name" value="Sig_transdc_His_kinase_LytS_TM"/>
</dbReference>
<evidence type="ECO:0000313" key="17">
    <source>
        <dbReference type="Proteomes" id="UP001646157"/>
    </source>
</evidence>
<evidence type="ECO:0000256" key="14">
    <source>
        <dbReference type="SAM" id="Phobius"/>
    </source>
</evidence>
<dbReference type="SUPFAM" id="SSF55874">
    <property type="entry name" value="ATPase domain of HSP90 chaperone/DNA topoisomerase II/histidine kinase"/>
    <property type="match status" value="1"/>
</dbReference>
<evidence type="ECO:0000256" key="10">
    <source>
        <dbReference type="ARBA" id="ARBA00022840"/>
    </source>
</evidence>
<accession>A0ABS2NJH9</accession>
<evidence type="ECO:0000313" key="16">
    <source>
        <dbReference type="EMBL" id="MBM7588007.1"/>
    </source>
</evidence>
<keyword evidence="11 14" id="KW-1133">Transmembrane helix</keyword>
<feature type="transmembrane region" description="Helical" evidence="14">
    <location>
        <begin position="150"/>
        <end position="172"/>
    </location>
</feature>
<dbReference type="Pfam" id="PF02518">
    <property type="entry name" value="HATPase_c"/>
    <property type="match status" value="1"/>
</dbReference>
<dbReference type="InterPro" id="IPR029016">
    <property type="entry name" value="GAF-like_dom_sf"/>
</dbReference>
<keyword evidence="13 14" id="KW-0472">Membrane</keyword>
<reference evidence="16 17" key="1">
    <citation type="submission" date="2021-01" db="EMBL/GenBank/DDBJ databases">
        <title>Genomic Encyclopedia of Type Strains, Phase IV (KMG-IV): sequencing the most valuable type-strain genomes for metagenomic binning, comparative biology and taxonomic classification.</title>
        <authorList>
            <person name="Goeker M."/>
        </authorList>
    </citation>
    <scope>NUCLEOTIDE SEQUENCE [LARGE SCALE GENOMIC DNA]</scope>
    <source>
        <strain evidence="16 17">DSM 24834</strain>
    </source>
</reference>
<dbReference type="PROSITE" id="PS50109">
    <property type="entry name" value="HIS_KIN"/>
    <property type="match status" value="1"/>
</dbReference>
<dbReference type="InterPro" id="IPR050640">
    <property type="entry name" value="Bact_2-comp_sensor_kinase"/>
</dbReference>
<comment type="catalytic activity">
    <reaction evidence="1">
        <text>ATP + protein L-histidine = ADP + protein N-phospho-L-histidine.</text>
        <dbReference type="EC" id="2.7.13.3"/>
    </reaction>
</comment>
<evidence type="ECO:0000256" key="5">
    <source>
        <dbReference type="ARBA" id="ARBA00022553"/>
    </source>
</evidence>
<proteinExistence type="predicted"/>
<feature type="transmembrane region" description="Helical" evidence="14">
    <location>
        <begin position="42"/>
        <end position="62"/>
    </location>
</feature>
<dbReference type="Pfam" id="PF07694">
    <property type="entry name" value="5TM-5TMR_LYT"/>
    <property type="match status" value="1"/>
</dbReference>
<dbReference type="SMART" id="SM00387">
    <property type="entry name" value="HATPase_c"/>
    <property type="match status" value="1"/>
</dbReference>
<feature type="transmembrane region" description="Helical" evidence="14">
    <location>
        <begin position="82"/>
        <end position="102"/>
    </location>
</feature>
<dbReference type="PANTHER" id="PTHR34220">
    <property type="entry name" value="SENSOR HISTIDINE KINASE YPDA"/>
    <property type="match status" value="1"/>
</dbReference>